<comment type="caution">
    <text evidence="2">The sequence shown here is derived from an EMBL/GenBank/DDBJ whole genome shotgun (WGS) entry which is preliminary data.</text>
</comment>
<gene>
    <name evidence="2" type="ORF">ACH4WX_18335</name>
</gene>
<evidence type="ECO:0000313" key="3">
    <source>
        <dbReference type="Proteomes" id="UP001611263"/>
    </source>
</evidence>
<evidence type="ECO:0000313" key="2">
    <source>
        <dbReference type="EMBL" id="MFI1462676.1"/>
    </source>
</evidence>
<dbReference type="InterPro" id="IPR007345">
    <property type="entry name" value="Polysacch_pyruvyl_Trfase"/>
</dbReference>
<name>A0ABW7TNR7_9NOCA</name>
<keyword evidence="2" id="KW-0808">Transferase</keyword>
<protein>
    <submittedName>
        <fullName evidence="2">Polysaccharide pyruvyl transferase family protein</fullName>
        <ecNumber evidence="2">2.4.-.-</ecNumber>
    </submittedName>
</protein>
<accession>A0ABW7TNR7</accession>
<keyword evidence="3" id="KW-1185">Reference proteome</keyword>
<reference evidence="2 3" key="1">
    <citation type="submission" date="2024-10" db="EMBL/GenBank/DDBJ databases">
        <title>The Natural Products Discovery Center: Release of the First 8490 Sequenced Strains for Exploring Actinobacteria Biosynthetic Diversity.</title>
        <authorList>
            <person name="Kalkreuter E."/>
            <person name="Kautsar S.A."/>
            <person name="Yang D."/>
            <person name="Bader C.D."/>
            <person name="Teijaro C.N."/>
            <person name="Fluegel L."/>
            <person name="Davis C.M."/>
            <person name="Simpson J.R."/>
            <person name="Lauterbach L."/>
            <person name="Steele A.D."/>
            <person name="Gui C."/>
            <person name="Meng S."/>
            <person name="Li G."/>
            <person name="Viehrig K."/>
            <person name="Ye F."/>
            <person name="Su P."/>
            <person name="Kiefer A.F."/>
            <person name="Nichols A."/>
            <person name="Cepeda A.J."/>
            <person name="Yan W."/>
            <person name="Fan B."/>
            <person name="Jiang Y."/>
            <person name="Adhikari A."/>
            <person name="Zheng C.-J."/>
            <person name="Schuster L."/>
            <person name="Cowan T.M."/>
            <person name="Smanski M.J."/>
            <person name="Chevrette M.G."/>
            <person name="De Carvalho L.P.S."/>
            <person name="Shen B."/>
        </authorList>
    </citation>
    <scope>NUCLEOTIDE SEQUENCE [LARGE SCALE GENOMIC DNA]</scope>
    <source>
        <strain evidence="2 3">NPDC020568</strain>
    </source>
</reference>
<keyword evidence="2" id="KW-0328">Glycosyltransferase</keyword>
<proteinExistence type="predicted"/>
<feature type="domain" description="Polysaccharide pyruvyl transferase" evidence="1">
    <location>
        <begin position="18"/>
        <end position="314"/>
    </location>
</feature>
<dbReference type="Pfam" id="PF04230">
    <property type="entry name" value="PS_pyruv_trans"/>
    <property type="match status" value="1"/>
</dbReference>
<sequence length="406" mass="43994">MPAPSSLYYLVGPAGHPNYGDELITAGWLRHLADIAPDATVWVDTHSPGPAQVLLGDLHPRVRFTDTLWRLCWEAPTDDPWQVAAWVRRAVSDPGLAPRWDRGIALLHRADVIHLLGGGYINRIWPRHIGLLAGAAAVGCTSGARCAATGLGLFPEPAGTSQLVQATSAEFAITEVRDRRSAELSGIELGADDAFLAQPAIRRDEENPRDVMLCLQSDLLDMDINALAASVLRILHAWRIPPERVGVVEAIPGVDRRVFDLIEHQLPGARFYPFVEIWERGLPVSPGQTWLSTRFHMHLVAATAGANGVAIPISSDFYATKHRSLTELGSGWTILDDLDQVPQRPTGTGFDATIIASTRRAKQALARSIYAPTTADDVPVAPMKSLGRLAGAASRWSSGFGLYGSR</sequence>
<dbReference type="Proteomes" id="UP001611263">
    <property type="component" value="Unassembled WGS sequence"/>
</dbReference>
<dbReference type="GO" id="GO:0016757">
    <property type="term" value="F:glycosyltransferase activity"/>
    <property type="evidence" value="ECO:0007669"/>
    <property type="project" value="UniProtKB-KW"/>
</dbReference>
<organism evidence="2 3">
    <name type="scientific">Nocardia carnea</name>
    <dbReference type="NCBI Taxonomy" id="37328"/>
    <lineage>
        <taxon>Bacteria</taxon>
        <taxon>Bacillati</taxon>
        <taxon>Actinomycetota</taxon>
        <taxon>Actinomycetes</taxon>
        <taxon>Mycobacteriales</taxon>
        <taxon>Nocardiaceae</taxon>
        <taxon>Nocardia</taxon>
    </lineage>
</organism>
<dbReference type="RefSeq" id="WP_063820526.1">
    <property type="nucleotide sequence ID" value="NZ_JBIRUQ010000004.1"/>
</dbReference>
<dbReference type="EC" id="2.4.-.-" evidence="2"/>
<dbReference type="GeneID" id="93503579"/>
<evidence type="ECO:0000259" key="1">
    <source>
        <dbReference type="Pfam" id="PF04230"/>
    </source>
</evidence>
<dbReference type="EMBL" id="JBIRUQ010000004">
    <property type="protein sequence ID" value="MFI1462676.1"/>
    <property type="molecule type" value="Genomic_DNA"/>
</dbReference>